<organism evidence="2 3">
    <name type="scientific">Paracidovorax konjaci</name>
    <dbReference type="NCBI Taxonomy" id="32040"/>
    <lineage>
        <taxon>Bacteria</taxon>
        <taxon>Pseudomonadati</taxon>
        <taxon>Pseudomonadota</taxon>
        <taxon>Betaproteobacteria</taxon>
        <taxon>Burkholderiales</taxon>
        <taxon>Comamonadaceae</taxon>
        <taxon>Paracidovorax</taxon>
    </lineage>
</organism>
<dbReference type="EMBL" id="FOMQ01000007">
    <property type="protein sequence ID" value="SFD85386.1"/>
    <property type="molecule type" value="Genomic_DNA"/>
</dbReference>
<feature type="compositionally biased region" description="Polar residues" evidence="1">
    <location>
        <begin position="165"/>
        <end position="176"/>
    </location>
</feature>
<gene>
    <name evidence="2" type="ORF">SAMN04489710_10793</name>
</gene>
<sequence>MKKPGACTGLFLGTSRASQEARGRCLRACRPWETAMQPAGSAWFAQQGQVRGQQRRPLWQQPSWGLPWPSSRRGRLSLQGLQQPSWSWLPSSPPVQRWTSSPTPPSWQAQQPSSRGPRPSLPVQQPSWRSWPSSQVRQPSSLEPPSLPVLQPSSLRQSSWRVQRPSWQEPQPSSLARPSWRPLPSSQVPRPSWRVQRPSLPEPQPSWPVQRPSWLPWPSWLEPLFSRRGLPSWRWSFSQLPSFSPWVDLQRALRACIGQEAIHGGGRVAAPTAMNTGTPRAAGFLRTAGAGRGMKIHGLEYRGANPRTMRRRTGTR</sequence>
<keyword evidence="3" id="KW-1185">Reference proteome</keyword>
<evidence type="ECO:0000313" key="3">
    <source>
        <dbReference type="Proteomes" id="UP000199517"/>
    </source>
</evidence>
<feature type="compositionally biased region" description="Polar residues" evidence="1">
    <location>
        <begin position="97"/>
        <end position="114"/>
    </location>
</feature>
<protein>
    <submittedName>
        <fullName evidence="2">Uncharacterized protein</fullName>
    </submittedName>
</protein>
<dbReference type="Proteomes" id="UP000199517">
    <property type="component" value="Unassembled WGS sequence"/>
</dbReference>
<dbReference type="STRING" id="32040.SAMN04489710_10793"/>
<feature type="compositionally biased region" description="Low complexity" evidence="1">
    <location>
        <begin position="123"/>
        <end position="159"/>
    </location>
</feature>
<name>A0A1I1VQV5_9BURK</name>
<reference evidence="3" key="1">
    <citation type="submission" date="2016-10" db="EMBL/GenBank/DDBJ databases">
        <authorList>
            <person name="Varghese N."/>
            <person name="Submissions S."/>
        </authorList>
    </citation>
    <scope>NUCLEOTIDE SEQUENCE [LARGE SCALE GENOMIC DNA]</scope>
    <source>
        <strain evidence="3">DSM 7481</strain>
    </source>
</reference>
<feature type="region of interest" description="Disordered" evidence="1">
    <location>
        <begin position="54"/>
        <end position="208"/>
    </location>
</feature>
<accession>A0A1I1VQV5</accession>
<proteinExistence type="predicted"/>
<evidence type="ECO:0000256" key="1">
    <source>
        <dbReference type="SAM" id="MobiDB-lite"/>
    </source>
</evidence>
<feature type="compositionally biased region" description="Low complexity" evidence="1">
    <location>
        <begin position="81"/>
        <end position="90"/>
    </location>
</feature>
<dbReference type="AlphaFoldDB" id="A0A1I1VQV5"/>
<evidence type="ECO:0000313" key="2">
    <source>
        <dbReference type="EMBL" id="SFD85386.1"/>
    </source>
</evidence>